<comment type="caution">
    <text evidence="1">The sequence shown here is derived from an EMBL/GenBank/DDBJ whole genome shotgun (WGS) entry which is preliminary data.</text>
</comment>
<reference evidence="1 2" key="1">
    <citation type="submission" date="2020-07" db="EMBL/GenBank/DDBJ databases">
        <title>Roseicoccus Jingziensis gen. nov., sp. nov., isolated from coastal seawater.</title>
        <authorList>
            <person name="Feng X."/>
        </authorList>
    </citation>
    <scope>NUCLEOTIDE SEQUENCE [LARGE SCALE GENOMIC DNA]</scope>
    <source>
        <strain evidence="1 2">N1E253</strain>
    </source>
</reference>
<dbReference type="AlphaFoldDB" id="A0A851GI21"/>
<name>A0A851GI21_9BACT</name>
<evidence type="ECO:0000313" key="1">
    <source>
        <dbReference type="EMBL" id="NWK54865.1"/>
    </source>
</evidence>
<keyword evidence="2" id="KW-1185">Reference proteome</keyword>
<dbReference type="Proteomes" id="UP000557872">
    <property type="component" value="Unassembled WGS sequence"/>
</dbReference>
<gene>
    <name evidence="1" type="ORF">HW115_04545</name>
</gene>
<dbReference type="RefSeq" id="WP_178931368.1">
    <property type="nucleotide sequence ID" value="NZ_JACBAZ010000001.1"/>
</dbReference>
<organism evidence="1 2">
    <name type="scientific">Oceaniferula marina</name>
    <dbReference type="NCBI Taxonomy" id="2748318"/>
    <lineage>
        <taxon>Bacteria</taxon>
        <taxon>Pseudomonadati</taxon>
        <taxon>Verrucomicrobiota</taxon>
        <taxon>Verrucomicrobiia</taxon>
        <taxon>Verrucomicrobiales</taxon>
        <taxon>Verrucomicrobiaceae</taxon>
        <taxon>Oceaniferula</taxon>
    </lineage>
</organism>
<accession>A0A851GI21</accession>
<dbReference type="EMBL" id="JACBAZ010000001">
    <property type="protein sequence ID" value="NWK54865.1"/>
    <property type="molecule type" value="Genomic_DNA"/>
</dbReference>
<sequence>MNTLNLISSTMALGAMIGITGTHYQQVQGMLSHKEAPVVAPAQVSPKSSPLVSDPSKKVSVKLVATEQPGPAITQHASSAVADQAASLDARESALVELLKEIRKEQKVMRAQLSETNRDMDELTFRVDSHSTQFRPLQAESGRPRALIVPDDEFGSAIGSGQLLPPKQP</sequence>
<proteinExistence type="predicted"/>
<protein>
    <submittedName>
        <fullName evidence="1">Uncharacterized protein</fullName>
    </submittedName>
</protein>
<evidence type="ECO:0000313" key="2">
    <source>
        <dbReference type="Proteomes" id="UP000557872"/>
    </source>
</evidence>